<protein>
    <submittedName>
        <fullName evidence="2">Uncharacterized protein</fullName>
    </submittedName>
</protein>
<keyword evidence="3" id="KW-1185">Reference proteome</keyword>
<evidence type="ECO:0000256" key="1">
    <source>
        <dbReference type="SAM" id="MobiDB-lite"/>
    </source>
</evidence>
<feature type="region of interest" description="Disordered" evidence="1">
    <location>
        <begin position="78"/>
        <end position="137"/>
    </location>
</feature>
<reference evidence="3" key="1">
    <citation type="journal article" date="2019" name="Int. J. Syst. Evol. Microbiol.">
        <title>The Global Catalogue of Microorganisms (GCM) 10K type strain sequencing project: providing services to taxonomists for standard genome sequencing and annotation.</title>
        <authorList>
            <consortium name="The Broad Institute Genomics Platform"/>
            <consortium name="The Broad Institute Genome Sequencing Center for Infectious Disease"/>
            <person name="Wu L."/>
            <person name="Ma J."/>
        </authorList>
    </citation>
    <scope>NUCLEOTIDE SEQUENCE [LARGE SCALE GENOMIC DNA]</scope>
    <source>
        <strain evidence="3">KCTC 52237</strain>
    </source>
</reference>
<gene>
    <name evidence="2" type="ORF">ACFODX_07185</name>
</gene>
<evidence type="ECO:0000313" key="3">
    <source>
        <dbReference type="Proteomes" id="UP001595555"/>
    </source>
</evidence>
<dbReference type="EMBL" id="JBHRTF010000003">
    <property type="protein sequence ID" value="MFC3115336.1"/>
    <property type="molecule type" value="Genomic_DNA"/>
</dbReference>
<proteinExistence type="predicted"/>
<dbReference type="RefSeq" id="WP_378117538.1">
    <property type="nucleotide sequence ID" value="NZ_JBHRTF010000003.1"/>
</dbReference>
<accession>A0ABV7FCJ2</accession>
<dbReference type="Proteomes" id="UP001595555">
    <property type="component" value="Unassembled WGS sequence"/>
</dbReference>
<comment type="caution">
    <text evidence="2">The sequence shown here is derived from an EMBL/GenBank/DDBJ whole genome shotgun (WGS) entry which is preliminary data.</text>
</comment>
<organism evidence="2 3">
    <name type="scientific">Cellvibrio fontiphilus</name>
    <dbReference type="NCBI Taxonomy" id="1815559"/>
    <lineage>
        <taxon>Bacteria</taxon>
        <taxon>Pseudomonadati</taxon>
        <taxon>Pseudomonadota</taxon>
        <taxon>Gammaproteobacteria</taxon>
        <taxon>Cellvibrionales</taxon>
        <taxon>Cellvibrionaceae</taxon>
        <taxon>Cellvibrio</taxon>
    </lineage>
</organism>
<sequence length="355" mass="40064">MNRKNLSGKTKPARKTIQIHKKIQLGKAIKAVLLSGIAAALLVQTAFANYERWEAERAQFPKFEREKTVYKVSQGKWTGKRLSDGQPDVQGHWSNTISNHTNFTDPQGATPGEPPRTPLGPRESRAPSRVVDPADGQVPYQPWARELQQEYLKNFSEPVKPEYVEPLARCAPGGPSKSFMWHGYEIRQYPGYVLFLFDSGSRIIHLVKKGELDKKPHLDQKIRLWNGDSRGYWEGNTLHVEVRNNNSKSRFGRTGEFSGTETTVVEKFIFEDKGERYLYSATYTDPTVFTRPWTLEIPARRVENFAEDGWNNQLGIANHKGKKLLLEPYEQICTENNGGFGGGAVIGAGNAAPIY</sequence>
<name>A0ABV7FCJ2_9GAMM</name>
<feature type="compositionally biased region" description="Polar residues" evidence="1">
    <location>
        <begin position="92"/>
        <end position="107"/>
    </location>
</feature>
<evidence type="ECO:0000313" key="2">
    <source>
        <dbReference type="EMBL" id="MFC3115336.1"/>
    </source>
</evidence>